<evidence type="ECO:0000313" key="6">
    <source>
        <dbReference type="EMBL" id="WOK91487.1"/>
    </source>
</evidence>
<keyword evidence="7" id="KW-1185">Reference proteome</keyword>
<proteinExistence type="inferred from homology"/>
<comment type="similarity">
    <text evidence="2">Belongs to the lin-54 family.</text>
</comment>
<feature type="compositionally biased region" description="Polar residues" evidence="4">
    <location>
        <begin position="136"/>
        <end position="146"/>
    </location>
</feature>
<dbReference type="PROSITE" id="PS51634">
    <property type="entry name" value="CRC"/>
    <property type="match status" value="1"/>
</dbReference>
<dbReference type="AlphaFoldDB" id="A0AAQ3JM73"/>
<feature type="compositionally biased region" description="Basic and acidic residues" evidence="4">
    <location>
        <begin position="689"/>
        <end position="700"/>
    </location>
</feature>
<feature type="compositionally biased region" description="Low complexity" evidence="4">
    <location>
        <begin position="168"/>
        <end position="193"/>
    </location>
</feature>
<organism evidence="6 7">
    <name type="scientific">Canna indica</name>
    <name type="common">Indian-shot</name>
    <dbReference type="NCBI Taxonomy" id="4628"/>
    <lineage>
        <taxon>Eukaryota</taxon>
        <taxon>Viridiplantae</taxon>
        <taxon>Streptophyta</taxon>
        <taxon>Embryophyta</taxon>
        <taxon>Tracheophyta</taxon>
        <taxon>Spermatophyta</taxon>
        <taxon>Magnoliopsida</taxon>
        <taxon>Liliopsida</taxon>
        <taxon>Zingiberales</taxon>
        <taxon>Cannaceae</taxon>
        <taxon>Canna</taxon>
    </lineage>
</organism>
<accession>A0AAQ3JM73</accession>
<evidence type="ECO:0000256" key="1">
    <source>
        <dbReference type="ARBA" id="ARBA00004123"/>
    </source>
</evidence>
<feature type="domain" description="CRC" evidence="5">
    <location>
        <begin position="236"/>
        <end position="360"/>
    </location>
</feature>
<gene>
    <name evidence="6" type="ORF">Cni_G00178</name>
</gene>
<keyword evidence="3" id="KW-0539">Nucleus</keyword>
<feature type="region of interest" description="Disordered" evidence="4">
    <location>
        <begin position="45"/>
        <end position="86"/>
    </location>
</feature>
<dbReference type="Proteomes" id="UP001327560">
    <property type="component" value="Chromosome 1"/>
</dbReference>
<feature type="region of interest" description="Disordered" evidence="4">
    <location>
        <begin position="657"/>
        <end position="700"/>
    </location>
</feature>
<dbReference type="InterPro" id="IPR005172">
    <property type="entry name" value="CRC"/>
</dbReference>
<evidence type="ECO:0000256" key="3">
    <source>
        <dbReference type="ARBA" id="ARBA00023242"/>
    </source>
</evidence>
<dbReference type="EMBL" id="CP136890">
    <property type="protein sequence ID" value="WOK91487.1"/>
    <property type="molecule type" value="Genomic_DNA"/>
</dbReference>
<dbReference type="InterPro" id="IPR028307">
    <property type="entry name" value="Lin-54_fam"/>
</dbReference>
<feature type="compositionally biased region" description="Basic and acidic residues" evidence="4">
    <location>
        <begin position="218"/>
        <end position="230"/>
    </location>
</feature>
<evidence type="ECO:0000313" key="7">
    <source>
        <dbReference type="Proteomes" id="UP001327560"/>
    </source>
</evidence>
<dbReference type="GO" id="GO:0005634">
    <property type="term" value="C:nucleus"/>
    <property type="evidence" value="ECO:0007669"/>
    <property type="project" value="UniProtKB-SubCell"/>
</dbReference>
<feature type="region of interest" description="Disordered" evidence="4">
    <location>
        <begin position="124"/>
        <end position="230"/>
    </location>
</feature>
<comment type="subcellular location">
    <subcellularLocation>
        <location evidence="1">Nucleus</location>
    </subcellularLocation>
</comment>
<dbReference type="InterPro" id="IPR033467">
    <property type="entry name" value="Tesmin/TSO1-like_CXC"/>
</dbReference>
<sequence>MGYAPEGEREKRERKRELLASSAWLPVSLYSKFFRIGVGDLAVFPRHSAPPAPLSRTGAPSIPTPSPLPPGLSSARPLPLISPPSPLDSRGRIDWNLIRRSRDSIPQSDSTSADRRFGFFPLLGSRAVDPTGPMEQGNQPASTSAPSDFPPKKPVRQLDFTASIYRGPSSPVSASVAPEQLPRQPPQQQQQHPSTVLMAMPSPLPTSRPSIPLPVKPESPKKRPRTIYETKDGTPRKKNCNCKHSRCLKLYCECFASGVYCDGCNCSNCCNNAENEAARHEAIEAILERNPNAFRPKIGSSPHATRDSRDEAGELPLVGKHNKGCHCKKSGCLKKYCECFQANILCSDNCKCMDCKNFEGSEERKALFHSNHGSMLYMQQANAALNGAIGPSGFISPTSKRRRNQGLFNGTSVKDQSIHRLAQLPQASQLKTSVPTFNSVPVTNATNPITTAATKVTYRSLLADVVQTEHISDLCKLLVVVSEHVAKTFPDSKAQEAVVQKDDQVESSLASLNQENYQRQEDPNIQLASVDDGSNGVPVDQVDKEDADFDCEDGQQVRRPMSPGTLALMCDEQDTMFMTAQNPSNSLVSRCNQSTSEVYAEQEKRVLIEFRDYLRKIVTYGRMKEEKYASLAGKPETSDFQGLTAAGFARAPSAPNTVAAAELPQTSKPAPGNSNMHHQSVAWPITRNGDIKPKAENPET</sequence>
<protein>
    <recommendedName>
        <fullName evidence="5">CRC domain-containing protein</fullName>
    </recommendedName>
</protein>
<reference evidence="6 7" key="1">
    <citation type="submission" date="2023-10" db="EMBL/GenBank/DDBJ databases">
        <title>Chromosome-scale genome assembly provides insights into flower coloration mechanisms of Canna indica.</title>
        <authorList>
            <person name="Li C."/>
        </authorList>
    </citation>
    <scope>NUCLEOTIDE SEQUENCE [LARGE SCALE GENOMIC DNA]</scope>
    <source>
        <tissue evidence="6">Flower</tissue>
    </source>
</reference>
<evidence type="ECO:0000259" key="5">
    <source>
        <dbReference type="PROSITE" id="PS51634"/>
    </source>
</evidence>
<name>A0AAQ3JM73_9LILI</name>
<dbReference type="PANTHER" id="PTHR12446:SF34">
    <property type="entry name" value="PROTEIN LIN-54 HOMOLOG"/>
    <property type="match status" value="1"/>
</dbReference>
<feature type="compositionally biased region" description="Polar residues" evidence="4">
    <location>
        <begin position="664"/>
        <end position="678"/>
    </location>
</feature>
<evidence type="ECO:0000256" key="2">
    <source>
        <dbReference type="ARBA" id="ARBA00007267"/>
    </source>
</evidence>
<evidence type="ECO:0000256" key="4">
    <source>
        <dbReference type="SAM" id="MobiDB-lite"/>
    </source>
</evidence>
<dbReference type="GO" id="GO:0006355">
    <property type="term" value="P:regulation of DNA-templated transcription"/>
    <property type="evidence" value="ECO:0007669"/>
    <property type="project" value="TreeGrafter"/>
</dbReference>
<feature type="compositionally biased region" description="Pro residues" evidence="4">
    <location>
        <begin position="202"/>
        <end position="217"/>
    </location>
</feature>
<dbReference type="Pfam" id="PF03638">
    <property type="entry name" value="TCR"/>
    <property type="match status" value="2"/>
</dbReference>
<dbReference type="SMART" id="SM01114">
    <property type="entry name" value="CXC"/>
    <property type="match status" value="2"/>
</dbReference>
<dbReference type="PANTHER" id="PTHR12446">
    <property type="entry name" value="TESMIN/TSO1-RELATED"/>
    <property type="match status" value="1"/>
</dbReference>